<dbReference type="EMBL" id="JACLAW010000006">
    <property type="protein sequence ID" value="MBC2665734.1"/>
    <property type="molecule type" value="Genomic_DNA"/>
</dbReference>
<dbReference type="Proteomes" id="UP000566813">
    <property type="component" value="Unassembled WGS sequence"/>
</dbReference>
<feature type="transmembrane region" description="Helical" evidence="1">
    <location>
        <begin position="36"/>
        <end position="60"/>
    </location>
</feature>
<dbReference type="RefSeq" id="WP_185663989.1">
    <property type="nucleotide sequence ID" value="NZ_JACLAW010000006.1"/>
</dbReference>
<gene>
    <name evidence="2" type="ORF">H7F51_09375</name>
</gene>
<comment type="caution">
    <text evidence="2">The sequence shown here is derived from an EMBL/GenBank/DDBJ whole genome shotgun (WGS) entry which is preliminary data.</text>
</comment>
<keyword evidence="1" id="KW-0812">Transmembrane</keyword>
<evidence type="ECO:0000256" key="1">
    <source>
        <dbReference type="SAM" id="Phobius"/>
    </source>
</evidence>
<keyword evidence="1" id="KW-0472">Membrane</keyword>
<feature type="transmembrane region" description="Helical" evidence="1">
    <location>
        <begin position="6"/>
        <end position="24"/>
    </location>
</feature>
<evidence type="ECO:0000313" key="3">
    <source>
        <dbReference type="Proteomes" id="UP000566813"/>
    </source>
</evidence>
<name>A0A7X1FRP4_9SPHN</name>
<sequence>MDELFPTIVYLLCFITSAICAGLLGRAFRRTTARVLLWSAICFAFLALNNLVVVIDLVLLPDAVTLTLPRHLLSIAAVSTLIFGFIWDLER</sequence>
<organism evidence="2 3">
    <name type="scientific">Novosphingobium flavum</name>
    <dbReference type="NCBI Taxonomy" id="1778672"/>
    <lineage>
        <taxon>Bacteria</taxon>
        <taxon>Pseudomonadati</taxon>
        <taxon>Pseudomonadota</taxon>
        <taxon>Alphaproteobacteria</taxon>
        <taxon>Sphingomonadales</taxon>
        <taxon>Sphingomonadaceae</taxon>
        <taxon>Novosphingobium</taxon>
    </lineage>
</organism>
<reference evidence="2 3" key="1">
    <citation type="submission" date="2020-08" db="EMBL/GenBank/DDBJ databases">
        <title>The genome sequence of type strain Novosphingobium flavum NBRC 111647.</title>
        <authorList>
            <person name="Liu Y."/>
        </authorList>
    </citation>
    <scope>NUCLEOTIDE SEQUENCE [LARGE SCALE GENOMIC DNA]</scope>
    <source>
        <strain evidence="2 3">NBRC 111647</strain>
    </source>
</reference>
<accession>A0A7X1FRP4</accession>
<feature type="transmembrane region" description="Helical" evidence="1">
    <location>
        <begin position="72"/>
        <end position="89"/>
    </location>
</feature>
<dbReference type="AlphaFoldDB" id="A0A7X1FRP4"/>
<dbReference type="Pfam" id="PF19447">
    <property type="entry name" value="DUF5985"/>
    <property type="match status" value="1"/>
</dbReference>
<protein>
    <submittedName>
        <fullName evidence="2">Uncharacterized protein</fullName>
    </submittedName>
</protein>
<keyword evidence="3" id="KW-1185">Reference proteome</keyword>
<dbReference type="InterPro" id="IPR046027">
    <property type="entry name" value="DUF5985"/>
</dbReference>
<keyword evidence="1" id="KW-1133">Transmembrane helix</keyword>
<proteinExistence type="predicted"/>
<evidence type="ECO:0000313" key="2">
    <source>
        <dbReference type="EMBL" id="MBC2665734.1"/>
    </source>
</evidence>